<sequence>MNDTLRLPVFAAPMFLVSGPDLVIAACKAGIIGAFPTPNCRSIDQLDAWMTRIRAEVGARPWCANLVTHSSNSRLPQDLELIAKHQPPYVVTALGSPKPALNVVQSYGGKVIADVTSVALARKAAAAGVDGLALICAGAGGHTGTLSPFAFVSAVREFFDGLLVVGGGISDGRGLAGAIAAGADFAYLGTSFIAADESMAADAYKDMLVAAQIEDLLISAGVTGTPASWLKPSLRANGYDPDAMPEAPDRAYDSAKIGKGKRWADVWAAGQGVGAVTAREPVAQIVDRLAAEYATACAAFHNRADALQKEPAQ</sequence>
<evidence type="ECO:0000313" key="7">
    <source>
        <dbReference type="Proteomes" id="UP000245911"/>
    </source>
</evidence>
<organism evidence="6 7">
    <name type="scientific">Pararhodobacter oceanensis</name>
    <dbReference type="NCBI Taxonomy" id="2172121"/>
    <lineage>
        <taxon>Bacteria</taxon>
        <taxon>Pseudomonadati</taxon>
        <taxon>Pseudomonadota</taxon>
        <taxon>Alphaproteobacteria</taxon>
        <taxon>Rhodobacterales</taxon>
        <taxon>Paracoccaceae</taxon>
        <taxon>Pararhodobacter</taxon>
    </lineage>
</organism>
<evidence type="ECO:0000256" key="2">
    <source>
        <dbReference type="ARBA" id="ARBA00022630"/>
    </source>
</evidence>
<dbReference type="RefSeq" id="WP_116556522.1">
    <property type="nucleotide sequence ID" value="NZ_QDKM01000001.1"/>
</dbReference>
<dbReference type="InterPro" id="IPR004136">
    <property type="entry name" value="NMO"/>
</dbReference>
<evidence type="ECO:0000256" key="5">
    <source>
        <dbReference type="ARBA" id="ARBA00023033"/>
    </source>
</evidence>
<dbReference type="AlphaFoldDB" id="A0A2T8HXG1"/>
<dbReference type="PANTHER" id="PTHR42747">
    <property type="entry name" value="NITRONATE MONOOXYGENASE-RELATED"/>
    <property type="match status" value="1"/>
</dbReference>
<keyword evidence="2" id="KW-0285">Flavoprotein</keyword>
<keyword evidence="7" id="KW-1185">Reference proteome</keyword>
<gene>
    <name evidence="6" type="ORF">DDE20_00665</name>
</gene>
<dbReference type="InterPro" id="IPR013785">
    <property type="entry name" value="Aldolase_TIM"/>
</dbReference>
<dbReference type="Proteomes" id="UP000245911">
    <property type="component" value="Unassembled WGS sequence"/>
</dbReference>
<accession>A0A2T8HXG1</accession>
<proteinExistence type="inferred from homology"/>
<dbReference type="Pfam" id="PF03060">
    <property type="entry name" value="NMO"/>
    <property type="match status" value="1"/>
</dbReference>
<dbReference type="EMBL" id="QDKM01000001">
    <property type="protein sequence ID" value="PVH30117.1"/>
    <property type="molecule type" value="Genomic_DNA"/>
</dbReference>
<keyword evidence="4" id="KW-0560">Oxidoreductase</keyword>
<dbReference type="GO" id="GO:0018580">
    <property type="term" value="F:nitronate monooxygenase activity"/>
    <property type="evidence" value="ECO:0007669"/>
    <property type="project" value="InterPro"/>
</dbReference>
<protein>
    <submittedName>
        <fullName evidence="6">Nitronate monooxygenase</fullName>
    </submittedName>
</protein>
<dbReference type="CDD" id="cd04730">
    <property type="entry name" value="NPD_like"/>
    <property type="match status" value="1"/>
</dbReference>
<dbReference type="Gene3D" id="3.20.20.70">
    <property type="entry name" value="Aldolase class I"/>
    <property type="match status" value="1"/>
</dbReference>
<dbReference type="PANTHER" id="PTHR42747:SF4">
    <property type="entry name" value="BLR1330 PROTEIN"/>
    <property type="match status" value="1"/>
</dbReference>
<reference evidence="6 7" key="1">
    <citation type="submission" date="2018-04" db="EMBL/GenBank/DDBJ databases">
        <title>Pararhodobacter oceanense sp. nov., isolated from marine intertidal sediment.</title>
        <authorList>
            <person name="Wang X.-L."/>
            <person name="Du Z.-J."/>
        </authorList>
    </citation>
    <scope>NUCLEOTIDE SEQUENCE [LARGE SCALE GENOMIC DNA]</scope>
    <source>
        <strain evidence="6 7">AM505</strain>
    </source>
</reference>
<evidence type="ECO:0000313" key="6">
    <source>
        <dbReference type="EMBL" id="PVH30117.1"/>
    </source>
</evidence>
<name>A0A2T8HXG1_9RHOB</name>
<comment type="caution">
    <text evidence="6">The sequence shown here is derived from an EMBL/GenBank/DDBJ whole genome shotgun (WGS) entry which is preliminary data.</text>
</comment>
<evidence type="ECO:0000256" key="3">
    <source>
        <dbReference type="ARBA" id="ARBA00022643"/>
    </source>
</evidence>
<comment type="similarity">
    <text evidence="1">Belongs to the nitronate monooxygenase family. NMO class I subfamily.</text>
</comment>
<keyword evidence="3" id="KW-0288">FMN</keyword>
<evidence type="ECO:0000256" key="4">
    <source>
        <dbReference type="ARBA" id="ARBA00023002"/>
    </source>
</evidence>
<dbReference type="SUPFAM" id="SSF51412">
    <property type="entry name" value="Inosine monophosphate dehydrogenase (IMPDH)"/>
    <property type="match status" value="1"/>
</dbReference>
<keyword evidence="5 6" id="KW-0503">Monooxygenase</keyword>
<dbReference type="OrthoDB" id="9778912at2"/>
<evidence type="ECO:0000256" key="1">
    <source>
        <dbReference type="ARBA" id="ARBA00009881"/>
    </source>
</evidence>